<name>A0A7W0CIV6_9ACTN</name>
<accession>A0A7W0CIV6</accession>
<evidence type="ECO:0000256" key="1">
    <source>
        <dbReference type="ARBA" id="ARBA00004141"/>
    </source>
</evidence>
<feature type="transmembrane region" description="Helical" evidence="6">
    <location>
        <begin position="193"/>
        <end position="212"/>
    </location>
</feature>
<reference evidence="8 9" key="1">
    <citation type="submission" date="2020-07" db="EMBL/GenBank/DDBJ databases">
        <title>Genomic Encyclopedia of Type Strains, Phase IV (KMG-IV): sequencing the most valuable type-strain genomes for metagenomic binning, comparative biology and taxonomic classification.</title>
        <authorList>
            <person name="Goeker M."/>
        </authorList>
    </citation>
    <scope>NUCLEOTIDE SEQUENCE [LARGE SCALE GENOMIC DNA]</scope>
    <source>
        <strain evidence="8 9">DSM 45533</strain>
    </source>
</reference>
<dbReference type="PIRSF" id="PIRSF006648">
    <property type="entry name" value="DrrB"/>
    <property type="match status" value="1"/>
</dbReference>
<feature type="transmembrane region" description="Helical" evidence="6">
    <location>
        <begin position="47"/>
        <end position="67"/>
    </location>
</feature>
<protein>
    <recommendedName>
        <fullName evidence="6">Transport permease protein</fullName>
    </recommendedName>
</protein>
<dbReference type="InterPro" id="IPR013525">
    <property type="entry name" value="ABC2_TM"/>
</dbReference>
<evidence type="ECO:0000313" key="9">
    <source>
        <dbReference type="Proteomes" id="UP000530928"/>
    </source>
</evidence>
<evidence type="ECO:0000256" key="6">
    <source>
        <dbReference type="RuleBase" id="RU361157"/>
    </source>
</evidence>
<keyword evidence="2 6" id="KW-0812">Transmembrane</keyword>
<feature type="domain" description="ABC transmembrane type-2" evidence="7">
    <location>
        <begin position="47"/>
        <end position="275"/>
    </location>
</feature>
<keyword evidence="9" id="KW-1185">Reference proteome</keyword>
<dbReference type="Proteomes" id="UP000530928">
    <property type="component" value="Unassembled WGS sequence"/>
</dbReference>
<dbReference type="GO" id="GO:0046677">
    <property type="term" value="P:response to antibiotic"/>
    <property type="evidence" value="ECO:0007669"/>
    <property type="project" value="UniProtKB-KW"/>
</dbReference>
<comment type="subcellular location">
    <subcellularLocation>
        <location evidence="6">Cell membrane</location>
        <topology evidence="6">Multi-pass membrane protein</topology>
    </subcellularLocation>
    <subcellularLocation>
        <location evidence="1">Membrane</location>
        <topology evidence="1">Multi-pass membrane protein</topology>
    </subcellularLocation>
</comment>
<dbReference type="InterPro" id="IPR000412">
    <property type="entry name" value="ABC_2_transport"/>
</dbReference>
<feature type="transmembrane region" description="Helical" evidence="6">
    <location>
        <begin position="246"/>
        <end position="268"/>
    </location>
</feature>
<evidence type="ECO:0000313" key="8">
    <source>
        <dbReference type="EMBL" id="MBA2892003.1"/>
    </source>
</evidence>
<organism evidence="8 9">
    <name type="scientific">Nonomuraea soli</name>
    <dbReference type="NCBI Taxonomy" id="1032476"/>
    <lineage>
        <taxon>Bacteria</taxon>
        <taxon>Bacillati</taxon>
        <taxon>Actinomycetota</taxon>
        <taxon>Actinomycetes</taxon>
        <taxon>Streptosporangiales</taxon>
        <taxon>Streptosporangiaceae</taxon>
        <taxon>Nonomuraea</taxon>
    </lineage>
</organism>
<dbReference type="PANTHER" id="PTHR43229:SF2">
    <property type="entry name" value="NODULATION PROTEIN J"/>
    <property type="match status" value="1"/>
</dbReference>
<dbReference type="EMBL" id="JACDUR010000003">
    <property type="protein sequence ID" value="MBA2892003.1"/>
    <property type="molecule type" value="Genomic_DNA"/>
</dbReference>
<dbReference type="PROSITE" id="PS51012">
    <property type="entry name" value="ABC_TM2"/>
    <property type="match status" value="1"/>
</dbReference>
<dbReference type="RefSeq" id="WP_181610743.1">
    <property type="nucleotide sequence ID" value="NZ_BAABAM010000002.1"/>
</dbReference>
<feature type="transmembrane region" description="Helical" evidence="6">
    <location>
        <begin position="79"/>
        <end position="103"/>
    </location>
</feature>
<proteinExistence type="inferred from homology"/>
<dbReference type="Pfam" id="PF01061">
    <property type="entry name" value="ABC2_membrane"/>
    <property type="match status" value="1"/>
</dbReference>
<evidence type="ECO:0000256" key="4">
    <source>
        <dbReference type="ARBA" id="ARBA00023136"/>
    </source>
</evidence>
<evidence type="ECO:0000256" key="3">
    <source>
        <dbReference type="ARBA" id="ARBA00022989"/>
    </source>
</evidence>
<evidence type="ECO:0000256" key="2">
    <source>
        <dbReference type="ARBA" id="ARBA00022692"/>
    </source>
</evidence>
<dbReference type="GO" id="GO:0043190">
    <property type="term" value="C:ATP-binding cassette (ABC) transporter complex"/>
    <property type="evidence" value="ECO:0007669"/>
    <property type="project" value="InterPro"/>
</dbReference>
<keyword evidence="6" id="KW-0813">Transport</keyword>
<evidence type="ECO:0000256" key="5">
    <source>
        <dbReference type="ARBA" id="ARBA00023251"/>
    </source>
</evidence>
<gene>
    <name evidence="8" type="ORF">HNR30_003344</name>
</gene>
<dbReference type="InterPro" id="IPR051784">
    <property type="entry name" value="Nod_factor_ABC_transporter"/>
</dbReference>
<sequence>MSTQTIDTPVTSHHLPTAPLRLGLVQGVRHSLALAGRNVTKFVRSPISVVDVVLTPVISLLMFVYLFGGAIAGGDTDGYIQMIVPGVMVMAVFQASIGIGVSLTTDASTGVFDRFRSMPIGRSVPLVGAVLADVVRYVICLATLLILAYIMGYRIDTNPIAALAAVAFLVGFALSFAWMSVFLGMLVKTPTTVQGLMTIVVLPLTFASNVFVPTQTMPGWLQAWSSVNPVSLVADVSRGLLNGGDVAGPALGSLAWMAGMIVVFFPLAMRAYRRNNG</sequence>
<keyword evidence="5" id="KW-0046">Antibiotic resistance</keyword>
<dbReference type="PANTHER" id="PTHR43229">
    <property type="entry name" value="NODULATION PROTEIN J"/>
    <property type="match status" value="1"/>
</dbReference>
<keyword evidence="6" id="KW-1003">Cell membrane</keyword>
<comment type="caution">
    <text evidence="8">The sequence shown here is derived from an EMBL/GenBank/DDBJ whole genome shotgun (WGS) entry which is preliminary data.</text>
</comment>
<dbReference type="GO" id="GO:0140359">
    <property type="term" value="F:ABC-type transporter activity"/>
    <property type="evidence" value="ECO:0007669"/>
    <property type="project" value="InterPro"/>
</dbReference>
<feature type="transmembrane region" description="Helical" evidence="6">
    <location>
        <begin position="162"/>
        <end position="186"/>
    </location>
</feature>
<keyword evidence="3 6" id="KW-1133">Transmembrane helix</keyword>
<evidence type="ECO:0000259" key="7">
    <source>
        <dbReference type="PROSITE" id="PS51012"/>
    </source>
</evidence>
<dbReference type="AlphaFoldDB" id="A0A7W0CIV6"/>
<keyword evidence="4 6" id="KW-0472">Membrane</keyword>
<comment type="similarity">
    <text evidence="6">Belongs to the ABC-2 integral membrane protein family.</text>
</comment>
<feature type="transmembrane region" description="Helical" evidence="6">
    <location>
        <begin position="124"/>
        <end position="150"/>
    </location>
</feature>
<dbReference type="InterPro" id="IPR047817">
    <property type="entry name" value="ABC2_TM_bact-type"/>
</dbReference>